<protein>
    <submittedName>
        <fullName evidence="4">Heat-shock protein Hsp20</fullName>
    </submittedName>
</protein>
<gene>
    <name evidence="4" type="ORF">C3L24_13560</name>
</gene>
<dbReference type="PROSITE" id="PS01031">
    <property type="entry name" value="SHSP"/>
    <property type="match status" value="1"/>
</dbReference>
<dbReference type="SUPFAM" id="SSF49764">
    <property type="entry name" value="HSP20-like chaperones"/>
    <property type="match status" value="1"/>
</dbReference>
<dbReference type="InterPro" id="IPR031107">
    <property type="entry name" value="Small_HSP"/>
</dbReference>
<dbReference type="Proteomes" id="UP000250928">
    <property type="component" value="Unassembled WGS sequence"/>
</dbReference>
<proteinExistence type="inferred from homology"/>
<evidence type="ECO:0000259" key="3">
    <source>
        <dbReference type="PROSITE" id="PS01031"/>
    </source>
</evidence>
<sequence length="147" mass="16591">MFDRMNPIDDTLFDEFRRVEREMDRMMGPTTKPGGIRDAARGSYPPVNIGATAEQVDIYLFAAGLNPDAVEITIHQQLLSVAGERPLITEQGATYYRQERFDGTFQRAITLPGDVDPDRVDASYRDGVLHITIRRSEPSGPRQIEIH</sequence>
<evidence type="ECO:0000313" key="4">
    <source>
        <dbReference type="EMBL" id="PUD98009.1"/>
    </source>
</evidence>
<name>A0A6N4DE47_9GAMM</name>
<comment type="caution">
    <text evidence="4">The sequence shown here is derived from an EMBL/GenBank/DDBJ whole genome shotgun (WGS) entry which is preliminary data.</text>
</comment>
<evidence type="ECO:0000256" key="1">
    <source>
        <dbReference type="PROSITE-ProRule" id="PRU00285"/>
    </source>
</evidence>
<dbReference type="InterPro" id="IPR008978">
    <property type="entry name" value="HSP20-like_chaperone"/>
</dbReference>
<evidence type="ECO:0000256" key="2">
    <source>
        <dbReference type="RuleBase" id="RU003616"/>
    </source>
</evidence>
<feature type="domain" description="SHSP" evidence="3">
    <location>
        <begin position="38"/>
        <end position="147"/>
    </location>
</feature>
<accession>A0A6N4DE47</accession>
<dbReference type="PANTHER" id="PTHR11527">
    <property type="entry name" value="HEAT-SHOCK PROTEIN 20 FAMILY MEMBER"/>
    <property type="match status" value="1"/>
</dbReference>
<dbReference type="CDD" id="cd06464">
    <property type="entry name" value="ACD_sHsps-like"/>
    <property type="match status" value="1"/>
</dbReference>
<organism evidence="4 5">
    <name type="scientific">Candidatus Sedimenticola endophacoides</name>
    <dbReference type="NCBI Taxonomy" id="2548426"/>
    <lineage>
        <taxon>Bacteria</taxon>
        <taxon>Pseudomonadati</taxon>
        <taxon>Pseudomonadota</taxon>
        <taxon>Gammaproteobacteria</taxon>
        <taxon>Chromatiales</taxon>
        <taxon>Sedimenticolaceae</taxon>
        <taxon>Sedimenticola</taxon>
    </lineage>
</organism>
<dbReference type="Pfam" id="PF00011">
    <property type="entry name" value="HSP20"/>
    <property type="match status" value="1"/>
</dbReference>
<reference evidence="4 5" key="1">
    <citation type="submission" date="2018-01" db="EMBL/GenBank/DDBJ databases">
        <title>Novel co-symbiosis in the lucinid bivalve Phacoides pectinatus.</title>
        <authorList>
            <person name="Lim S.J."/>
            <person name="Davis B.G."/>
            <person name="Gill D.E."/>
            <person name="Engel A.S."/>
            <person name="Anderson L.C."/>
            <person name="Campbell B.J."/>
        </authorList>
    </citation>
    <scope>NUCLEOTIDE SEQUENCE [LARGE SCALE GENOMIC DNA]</scope>
    <source>
        <strain evidence="4">N3_P5</strain>
    </source>
</reference>
<dbReference type="AlphaFoldDB" id="A0A6N4DE47"/>
<dbReference type="EMBL" id="PQCO01000330">
    <property type="protein sequence ID" value="PUD98009.1"/>
    <property type="molecule type" value="Genomic_DNA"/>
</dbReference>
<dbReference type="InterPro" id="IPR002068">
    <property type="entry name" value="A-crystallin/Hsp20_dom"/>
</dbReference>
<evidence type="ECO:0000313" key="5">
    <source>
        <dbReference type="Proteomes" id="UP000250928"/>
    </source>
</evidence>
<comment type="similarity">
    <text evidence="1 2">Belongs to the small heat shock protein (HSP20) family.</text>
</comment>
<dbReference type="Gene3D" id="2.60.40.790">
    <property type="match status" value="1"/>
</dbReference>